<protein>
    <recommendedName>
        <fullName evidence="3">FlgO domain-containing protein</fullName>
    </recommendedName>
</protein>
<name>A0A9X0WLA5_9GAMM</name>
<evidence type="ECO:0008006" key="3">
    <source>
        <dbReference type="Google" id="ProtNLM"/>
    </source>
</evidence>
<proteinExistence type="predicted"/>
<comment type="caution">
    <text evidence="1">The sequence shown here is derived from an EMBL/GenBank/DDBJ whole genome shotgun (WGS) entry which is preliminary data.</text>
</comment>
<dbReference type="Pfam" id="PF03783">
    <property type="entry name" value="CsgG"/>
    <property type="match status" value="1"/>
</dbReference>
<dbReference type="Gene3D" id="3.40.50.10610">
    <property type="entry name" value="ABC-type transport auxiliary lipoprotein component"/>
    <property type="match status" value="1"/>
</dbReference>
<dbReference type="AlphaFoldDB" id="A0A9X0WLA5"/>
<keyword evidence="2" id="KW-1185">Reference proteome</keyword>
<dbReference type="RefSeq" id="WP_200389304.1">
    <property type="nucleotide sequence ID" value="NZ_NRSD01000026.1"/>
</dbReference>
<dbReference type="InterPro" id="IPR005534">
    <property type="entry name" value="Curli_assmbl/transp-comp_CsgG"/>
</dbReference>
<dbReference type="Proteomes" id="UP001138802">
    <property type="component" value="Unassembled WGS sequence"/>
</dbReference>
<accession>A0A9X0WLA5</accession>
<sequence>MKPILVIVRGILMIIPLLSVATASASDIHRELDDITKRLALKIEESQRSSVAVADFTDLHGSVSQLGRFVSEEISTNMGLDSRGFSVIDRNHLRTILKEQKLSMSGLMIPENQKKVGKILGVDCLILGSITPFGENYRINLKVIDVETAKVVVADRSIVAKTPATDELWLAPVQDDSIMQSDIGHESNQKPTKQTTTVKGEFKNQFLSLAIESFSVNREKTSATIVVTLTNISDSNIYVGGEGGVTRTTLVDDEGGLWVRSSEITGIRSYPWNYSRCNKNRKGAFDEMCDNWATLMTPGQSLPINISFKPEGNVRDPGRFSFSTGLHIKTSYSDEYGAIDWKWDHTGIGISGIALK</sequence>
<organism evidence="1 2">
    <name type="scientific">Thiocapsa imhoffii</name>
    <dbReference type="NCBI Taxonomy" id="382777"/>
    <lineage>
        <taxon>Bacteria</taxon>
        <taxon>Pseudomonadati</taxon>
        <taxon>Pseudomonadota</taxon>
        <taxon>Gammaproteobacteria</taxon>
        <taxon>Chromatiales</taxon>
        <taxon>Chromatiaceae</taxon>
        <taxon>Thiocapsa</taxon>
    </lineage>
</organism>
<dbReference type="EMBL" id="NRSD01000026">
    <property type="protein sequence ID" value="MBK1646485.1"/>
    <property type="molecule type" value="Genomic_DNA"/>
</dbReference>
<evidence type="ECO:0000313" key="2">
    <source>
        <dbReference type="Proteomes" id="UP001138802"/>
    </source>
</evidence>
<reference evidence="1 2" key="1">
    <citation type="journal article" date="2020" name="Microorganisms">
        <title>Osmotic Adaptation and Compatible Solute Biosynthesis of Phototrophic Bacteria as Revealed from Genome Analyses.</title>
        <authorList>
            <person name="Imhoff J.F."/>
            <person name="Rahn T."/>
            <person name="Kunzel S."/>
            <person name="Keller A."/>
            <person name="Neulinger S.C."/>
        </authorList>
    </citation>
    <scope>NUCLEOTIDE SEQUENCE [LARGE SCALE GENOMIC DNA]</scope>
    <source>
        <strain evidence="1 2">DSM 21303</strain>
    </source>
</reference>
<dbReference type="GO" id="GO:0030288">
    <property type="term" value="C:outer membrane-bounded periplasmic space"/>
    <property type="evidence" value="ECO:0007669"/>
    <property type="project" value="InterPro"/>
</dbReference>
<evidence type="ECO:0000313" key="1">
    <source>
        <dbReference type="EMBL" id="MBK1646485.1"/>
    </source>
</evidence>
<gene>
    <name evidence="1" type="ORF">CKO25_17905</name>
</gene>